<dbReference type="EMBL" id="JACAGJ010000004">
    <property type="protein sequence ID" value="MDM1072585.1"/>
    <property type="molecule type" value="Genomic_DNA"/>
</dbReference>
<dbReference type="PRINTS" id="PR00507">
    <property type="entry name" value="N12N6MTFRASE"/>
</dbReference>
<name>A0AAJ1QEI4_9FLAO</name>
<dbReference type="Gene3D" id="3.40.50.150">
    <property type="entry name" value="Vaccinia Virus protein VP39"/>
    <property type="match status" value="1"/>
</dbReference>
<comment type="similarity">
    <text evidence="1">Belongs to the N(4)/N(6)-methyltransferase family.</text>
</comment>
<dbReference type="PANTHER" id="PTHR42998">
    <property type="entry name" value="TYPE I RESTRICTION ENZYME HINDVIIP M PROTEIN-RELATED"/>
    <property type="match status" value="1"/>
</dbReference>
<keyword evidence="6" id="KW-0489">Methyltransferase</keyword>
<gene>
    <name evidence="6" type="ORF">HX001_08785</name>
</gene>
<organism evidence="6 7">
    <name type="scientific">Empedobacter brevis</name>
    <dbReference type="NCBI Taxonomy" id="247"/>
    <lineage>
        <taxon>Bacteria</taxon>
        <taxon>Pseudomonadati</taxon>
        <taxon>Bacteroidota</taxon>
        <taxon>Flavobacteriia</taxon>
        <taxon>Flavobacteriales</taxon>
        <taxon>Weeksellaceae</taxon>
        <taxon>Empedobacter</taxon>
    </lineage>
</organism>
<feature type="domain" description="Type I restriction enzyme R protein N-terminal" evidence="5">
    <location>
        <begin position="25"/>
        <end position="131"/>
    </location>
</feature>
<dbReference type="InterPro" id="IPR052916">
    <property type="entry name" value="Type-I_RE_MTase_Subunit"/>
</dbReference>
<dbReference type="GO" id="GO:0003677">
    <property type="term" value="F:DNA binding"/>
    <property type="evidence" value="ECO:0007669"/>
    <property type="project" value="InterPro"/>
</dbReference>
<dbReference type="AlphaFoldDB" id="A0AAJ1QEI4"/>
<sequence length="773" mass="89103">MSLELQINGNKIFAPLLGKELIMTPEEHVRQKYICRLVNHYEYTLEQMAQEVKLTGSKRGTGRASADIVIWRSKEDKLKKLNPIIVVECKADYITIKSEDYYQGQNYARFANAPFFVTTNEKETKVFKVNLAVTPKTLSDEILDIPNAKEANSNDKIQKLLEQTKAFERDEFSKLLFQCHNVIRNNDKLSPEAAFDEISKILFMKIRYERNPDEDNIFTLKQFEKQESNYEKNIRPVNVKRNGPKDDIPYMDYWFELTKDEFEEDELFDVNDKIRIKQGSFKEIVKKLQKYNLSTTSDDVKGIAFEQFLGGTFRGELGQFFTPRTVVDFIVEVLDPQEDEVMCDPCCGSGGFLIKAFEYVREKIENDIKLEKDKVNKTFDEIKTADQDEEKLNDISNEIIHKLGFETQIRKREEQEKAKKAGKYISRLEKLSSACIFGTDANPRMARTAKMNMIMHGDGHGGVHHRDGLLNINGIFENRFDVILTNPPFGARVEKSLLITKADQLTDEKRIAKYKQMYGEETYAKAMLQVDNNVDKPLLNTLHIGKNGMSGLTEVLFIERCIRLLKPGGRTGIVLPEGVLNTQNLAKVREYFESTAKIILITSIPQDVFMKSGATVKSSLVFLKKFTNEEAKQWKDYTAQATKTVKAKYKDELEEIKTKLALRGKDALDATTKKELRQQKKKIEAQIQEEIKAIVKEKFDYDIPIATVEKAGISSTGGVIDNELTDIQTEYTPYRIKNELWKELKPKFEYKWSSKTGKVERIKNDTETQLIEW</sequence>
<evidence type="ECO:0000256" key="1">
    <source>
        <dbReference type="ARBA" id="ARBA00006594"/>
    </source>
</evidence>
<dbReference type="PANTHER" id="PTHR42998:SF1">
    <property type="entry name" value="TYPE I RESTRICTION ENZYME HINDI METHYLASE SUBUNIT"/>
    <property type="match status" value="1"/>
</dbReference>
<dbReference type="PROSITE" id="PS00092">
    <property type="entry name" value="N6_MTASE"/>
    <property type="match status" value="1"/>
</dbReference>
<feature type="domain" description="DNA methylase adenine-specific" evidence="4">
    <location>
        <begin position="554"/>
        <end position="653"/>
    </location>
</feature>
<feature type="domain" description="DNA methylase adenine-specific" evidence="4">
    <location>
        <begin position="298"/>
        <end position="366"/>
    </location>
</feature>
<reference evidence="6" key="1">
    <citation type="submission" date="2020-06" db="EMBL/GenBank/DDBJ databases">
        <authorList>
            <person name="Dong N."/>
        </authorList>
    </citation>
    <scope>NUCLEOTIDE SEQUENCE</scope>
    <source>
        <strain evidence="6">R655-4</strain>
    </source>
</reference>
<evidence type="ECO:0000259" key="4">
    <source>
        <dbReference type="Pfam" id="PF02384"/>
    </source>
</evidence>
<evidence type="ECO:0000256" key="3">
    <source>
        <dbReference type="SAM" id="Coils"/>
    </source>
</evidence>
<accession>A0AAJ1QEI4</accession>
<dbReference type="SUPFAM" id="SSF53335">
    <property type="entry name" value="S-adenosyl-L-methionine-dependent methyltransferases"/>
    <property type="match status" value="1"/>
</dbReference>
<evidence type="ECO:0000313" key="7">
    <source>
        <dbReference type="Proteomes" id="UP001170959"/>
    </source>
</evidence>
<comment type="caution">
    <text evidence="6">The sequence shown here is derived from an EMBL/GenBank/DDBJ whole genome shotgun (WGS) entry which is preliminary data.</text>
</comment>
<dbReference type="Pfam" id="PF13588">
    <property type="entry name" value="HSDR_N_2"/>
    <property type="match status" value="1"/>
</dbReference>
<reference evidence="6" key="2">
    <citation type="journal article" date="2022" name="Sci. Total Environ.">
        <title>Prevalence, transmission, and molecular epidemiology of tet(X)-positive bacteria among humans, animals, and environmental niches in China: An epidemiological, and genomic-based study.</title>
        <authorList>
            <person name="Dong N."/>
            <person name="Zeng Y."/>
            <person name="Cai C."/>
            <person name="Sun C."/>
            <person name="Lu J."/>
            <person name="Liu C."/>
            <person name="Zhou H."/>
            <person name="Sun Q."/>
            <person name="Shu L."/>
            <person name="Wang H."/>
            <person name="Wang Y."/>
            <person name="Wang S."/>
            <person name="Wu C."/>
            <person name="Chan E.W."/>
            <person name="Chen G."/>
            <person name="Shen Z."/>
            <person name="Chen S."/>
            <person name="Zhang R."/>
        </authorList>
    </citation>
    <scope>NUCLEOTIDE SEQUENCE</scope>
    <source>
        <strain evidence="6">R655-4</strain>
    </source>
</reference>
<dbReference type="RefSeq" id="WP_286493017.1">
    <property type="nucleotide sequence ID" value="NZ_JACAGJ010000004.1"/>
</dbReference>
<keyword evidence="6" id="KW-0808">Transferase</keyword>
<dbReference type="CDD" id="cd02440">
    <property type="entry name" value="AdoMet_MTases"/>
    <property type="match status" value="1"/>
</dbReference>
<dbReference type="GO" id="GO:0032259">
    <property type="term" value="P:methylation"/>
    <property type="evidence" value="ECO:0007669"/>
    <property type="project" value="UniProtKB-KW"/>
</dbReference>
<dbReference type="Proteomes" id="UP001170959">
    <property type="component" value="Unassembled WGS sequence"/>
</dbReference>
<dbReference type="InterPro" id="IPR029464">
    <property type="entry name" value="HSDR_N"/>
</dbReference>
<evidence type="ECO:0000313" key="6">
    <source>
        <dbReference type="EMBL" id="MDM1072585.1"/>
    </source>
</evidence>
<evidence type="ECO:0000259" key="5">
    <source>
        <dbReference type="Pfam" id="PF13588"/>
    </source>
</evidence>
<evidence type="ECO:0000256" key="2">
    <source>
        <dbReference type="ARBA" id="ARBA00022747"/>
    </source>
</evidence>
<feature type="domain" description="DNA methylase adenine-specific" evidence="4">
    <location>
        <begin position="427"/>
        <end position="504"/>
    </location>
</feature>
<proteinExistence type="inferred from homology"/>
<keyword evidence="2" id="KW-0680">Restriction system</keyword>
<dbReference type="InterPro" id="IPR029063">
    <property type="entry name" value="SAM-dependent_MTases_sf"/>
</dbReference>
<dbReference type="GO" id="GO:0008170">
    <property type="term" value="F:N-methyltransferase activity"/>
    <property type="evidence" value="ECO:0007669"/>
    <property type="project" value="InterPro"/>
</dbReference>
<keyword evidence="3" id="KW-0175">Coiled coil</keyword>
<dbReference type="InterPro" id="IPR003356">
    <property type="entry name" value="DNA_methylase_A-5"/>
</dbReference>
<dbReference type="Pfam" id="PF02384">
    <property type="entry name" value="N6_Mtase"/>
    <property type="match status" value="3"/>
</dbReference>
<dbReference type="GO" id="GO:0009307">
    <property type="term" value="P:DNA restriction-modification system"/>
    <property type="evidence" value="ECO:0007669"/>
    <property type="project" value="UniProtKB-KW"/>
</dbReference>
<feature type="coiled-coil region" evidence="3">
    <location>
        <begin position="639"/>
        <end position="693"/>
    </location>
</feature>
<dbReference type="InterPro" id="IPR002052">
    <property type="entry name" value="DNA_methylase_N6_adenine_CS"/>
</dbReference>
<protein>
    <submittedName>
        <fullName evidence="6">N-6 DNA methylase</fullName>
    </submittedName>
</protein>